<proteinExistence type="predicted"/>
<accession>A0AA38M1K0</accession>
<reference evidence="1" key="1">
    <citation type="journal article" date="2023" name="G3 (Bethesda)">
        <title>Whole genome assemblies of Zophobas morio and Tenebrio molitor.</title>
        <authorList>
            <person name="Kaur S."/>
            <person name="Stinson S.A."/>
            <person name="diCenzo G.C."/>
        </authorList>
    </citation>
    <scope>NUCLEOTIDE SEQUENCE</scope>
    <source>
        <strain evidence="1">QUZm001</strain>
    </source>
</reference>
<comment type="caution">
    <text evidence="1">The sequence shown here is derived from an EMBL/GenBank/DDBJ whole genome shotgun (WGS) entry which is preliminary data.</text>
</comment>
<organism evidence="1 2">
    <name type="scientific">Zophobas morio</name>
    <dbReference type="NCBI Taxonomy" id="2755281"/>
    <lineage>
        <taxon>Eukaryota</taxon>
        <taxon>Metazoa</taxon>
        <taxon>Ecdysozoa</taxon>
        <taxon>Arthropoda</taxon>
        <taxon>Hexapoda</taxon>
        <taxon>Insecta</taxon>
        <taxon>Pterygota</taxon>
        <taxon>Neoptera</taxon>
        <taxon>Endopterygota</taxon>
        <taxon>Coleoptera</taxon>
        <taxon>Polyphaga</taxon>
        <taxon>Cucujiformia</taxon>
        <taxon>Tenebrionidae</taxon>
        <taxon>Zophobas</taxon>
    </lineage>
</organism>
<sequence length="245" mass="29011">MWNKTGLDLEEWWIQEITDHYQKEYDRRSDNDFWSSVIKNFQEKWDEIGEYFIKLYGEKAESNFKAYWNRVGKQFSKFWKSKGETYTSRYCHKNSTHSLHSESIYWHKVNDLYDTIWQKKGESYDKLWNRLWLPETLPHSFNIEGDFIEPVNTVSSISTKTSPHVEVHTMETVYQNVPPTAVFSMETTDQVRPSITTSSDFAEKKVEIMIKEATYPNEASTAAGNELDDDFVVTKTKTTVITIYW</sequence>
<keyword evidence="2" id="KW-1185">Reference proteome</keyword>
<dbReference type="EMBL" id="JALNTZ010000427">
    <property type="protein sequence ID" value="KAJ3634491.1"/>
    <property type="molecule type" value="Genomic_DNA"/>
</dbReference>
<dbReference type="Proteomes" id="UP001168821">
    <property type="component" value="Unassembled WGS sequence"/>
</dbReference>
<evidence type="ECO:0000313" key="2">
    <source>
        <dbReference type="Proteomes" id="UP001168821"/>
    </source>
</evidence>
<name>A0AA38M1K0_9CUCU</name>
<gene>
    <name evidence="1" type="ORF">Zmor_016431</name>
</gene>
<dbReference type="AlphaFoldDB" id="A0AA38M1K0"/>
<protein>
    <submittedName>
        <fullName evidence="1">Uncharacterized protein</fullName>
    </submittedName>
</protein>
<evidence type="ECO:0000313" key="1">
    <source>
        <dbReference type="EMBL" id="KAJ3634491.1"/>
    </source>
</evidence>